<protein>
    <submittedName>
        <fullName evidence="1">Uncharacterized protein</fullName>
    </submittedName>
</protein>
<evidence type="ECO:0000313" key="2">
    <source>
        <dbReference type="Proteomes" id="UP000287033"/>
    </source>
</evidence>
<dbReference type="EMBL" id="BEZZ01000108">
    <property type="protein sequence ID" value="GCC26041.1"/>
    <property type="molecule type" value="Genomic_DNA"/>
</dbReference>
<evidence type="ECO:0000313" key="1">
    <source>
        <dbReference type="EMBL" id="GCC26041.1"/>
    </source>
</evidence>
<name>A0A401S6M6_CHIPU</name>
<proteinExistence type="predicted"/>
<sequence length="71" mass="8067">MLRYARAQKVMWCSVLRAKQGHVVLCFTREEVTWYSVSQAKQGHVGSDIQECKEAENGVRSTANQKIIPSQ</sequence>
<organism evidence="1 2">
    <name type="scientific">Chiloscyllium punctatum</name>
    <name type="common">Brownbanded bambooshark</name>
    <name type="synonym">Hemiscyllium punctatum</name>
    <dbReference type="NCBI Taxonomy" id="137246"/>
    <lineage>
        <taxon>Eukaryota</taxon>
        <taxon>Metazoa</taxon>
        <taxon>Chordata</taxon>
        <taxon>Craniata</taxon>
        <taxon>Vertebrata</taxon>
        <taxon>Chondrichthyes</taxon>
        <taxon>Elasmobranchii</taxon>
        <taxon>Galeomorphii</taxon>
        <taxon>Galeoidea</taxon>
        <taxon>Orectolobiformes</taxon>
        <taxon>Hemiscylliidae</taxon>
        <taxon>Chiloscyllium</taxon>
    </lineage>
</organism>
<accession>A0A401S6M6</accession>
<comment type="caution">
    <text evidence="1">The sequence shown here is derived from an EMBL/GenBank/DDBJ whole genome shotgun (WGS) entry which is preliminary data.</text>
</comment>
<keyword evidence="2" id="KW-1185">Reference proteome</keyword>
<gene>
    <name evidence="1" type="ORF">chiPu_0004455</name>
</gene>
<reference evidence="1 2" key="1">
    <citation type="journal article" date="2018" name="Nat. Ecol. Evol.">
        <title>Shark genomes provide insights into elasmobranch evolution and the origin of vertebrates.</title>
        <authorList>
            <person name="Hara Y"/>
            <person name="Yamaguchi K"/>
            <person name="Onimaru K"/>
            <person name="Kadota M"/>
            <person name="Koyanagi M"/>
            <person name="Keeley SD"/>
            <person name="Tatsumi K"/>
            <person name="Tanaka K"/>
            <person name="Motone F"/>
            <person name="Kageyama Y"/>
            <person name="Nozu R"/>
            <person name="Adachi N"/>
            <person name="Nishimura O"/>
            <person name="Nakagawa R"/>
            <person name="Tanegashima C"/>
            <person name="Kiyatake I"/>
            <person name="Matsumoto R"/>
            <person name="Murakumo K"/>
            <person name="Nishida K"/>
            <person name="Terakita A"/>
            <person name="Kuratani S"/>
            <person name="Sato K"/>
            <person name="Hyodo S Kuraku.S."/>
        </authorList>
    </citation>
    <scope>NUCLEOTIDE SEQUENCE [LARGE SCALE GENOMIC DNA]</scope>
</reference>
<dbReference type="AlphaFoldDB" id="A0A401S6M6"/>
<dbReference type="Proteomes" id="UP000287033">
    <property type="component" value="Unassembled WGS sequence"/>
</dbReference>